<organism evidence="1 2">
    <name type="scientific">Antarcticirhabdus aurantiaca</name>
    <dbReference type="NCBI Taxonomy" id="2606717"/>
    <lineage>
        <taxon>Bacteria</taxon>
        <taxon>Pseudomonadati</taxon>
        <taxon>Pseudomonadota</taxon>
        <taxon>Alphaproteobacteria</taxon>
        <taxon>Hyphomicrobiales</taxon>
        <taxon>Aurantimonadaceae</taxon>
        <taxon>Antarcticirhabdus</taxon>
    </lineage>
</organism>
<dbReference type="EMBL" id="CP113520">
    <property type="protein sequence ID" value="WAJ28016.1"/>
    <property type="molecule type" value="Genomic_DNA"/>
</dbReference>
<protein>
    <submittedName>
        <fullName evidence="1">ABC transporter ATP-binding protein</fullName>
    </submittedName>
</protein>
<accession>A0ACD4NMB8</accession>
<gene>
    <name evidence="1" type="ORF">OXU80_24845</name>
</gene>
<keyword evidence="2" id="KW-1185">Reference proteome</keyword>
<keyword evidence="1" id="KW-0547">Nucleotide-binding</keyword>
<dbReference type="Proteomes" id="UP001163223">
    <property type="component" value="Chromosome"/>
</dbReference>
<evidence type="ECO:0000313" key="1">
    <source>
        <dbReference type="EMBL" id="WAJ28016.1"/>
    </source>
</evidence>
<proteinExistence type="predicted"/>
<reference evidence="1" key="1">
    <citation type="submission" date="2022-11" db="EMBL/GenBank/DDBJ databases">
        <title>beta-Carotene-producing bacterium, Jeongeuplla avenae sp. nov., alleviates the salt stress of Arabidopsis seedlings.</title>
        <authorList>
            <person name="Jiang L."/>
            <person name="Lee J."/>
        </authorList>
    </citation>
    <scope>NUCLEOTIDE SEQUENCE</scope>
    <source>
        <strain evidence="1">DY_R2A_6</strain>
    </source>
</reference>
<evidence type="ECO:0000313" key="2">
    <source>
        <dbReference type="Proteomes" id="UP001163223"/>
    </source>
</evidence>
<name>A0ACD4NMB8_9HYPH</name>
<sequence>MSGLALELSGFSAGYGRRRIVEDATIEPVRPGSLLALVGPNGAGKSTLLKALAGLADASGTARLGTADLLSRAARGRENLVGFMPQTVPRGVRLSVFESVVGAVKAAPIAREALGLAEAEQRAAETLEALGLAEIAHAPLDRLSGGQRQMASFAQTVVRAPALLLLDEPTSALDLRHQRELMLAARAFADAGRIVAVVLHDLNLALRWADRLLVLHRGRLRAQGPPATVLTPDLVAEVYGVASRLEAGSGGRPYLVVD</sequence>
<keyword evidence="1" id="KW-0067">ATP-binding</keyword>